<feature type="transmembrane region" description="Helical" evidence="13">
    <location>
        <begin position="174"/>
        <end position="197"/>
    </location>
</feature>
<evidence type="ECO:0000256" key="13">
    <source>
        <dbReference type="SAM" id="Phobius"/>
    </source>
</evidence>
<dbReference type="InterPro" id="IPR036097">
    <property type="entry name" value="HisK_dim/P_sf"/>
</dbReference>
<evidence type="ECO:0000256" key="11">
    <source>
        <dbReference type="ARBA" id="ARBA00023012"/>
    </source>
</evidence>
<organism evidence="16 17">
    <name type="scientific">Pseudomonas parafulva</name>
    <dbReference type="NCBI Taxonomy" id="157782"/>
    <lineage>
        <taxon>Bacteria</taxon>
        <taxon>Pseudomonadati</taxon>
        <taxon>Pseudomonadota</taxon>
        <taxon>Gammaproteobacteria</taxon>
        <taxon>Pseudomonadales</taxon>
        <taxon>Pseudomonadaceae</taxon>
        <taxon>Pseudomonas</taxon>
    </lineage>
</organism>
<dbReference type="PANTHER" id="PTHR45436:SF14">
    <property type="entry name" value="SENSOR PROTEIN QSEC"/>
    <property type="match status" value="1"/>
</dbReference>
<evidence type="ECO:0000256" key="10">
    <source>
        <dbReference type="ARBA" id="ARBA00022989"/>
    </source>
</evidence>
<dbReference type="SMART" id="SM00387">
    <property type="entry name" value="HATPase_c"/>
    <property type="match status" value="1"/>
</dbReference>
<keyword evidence="11" id="KW-0902">Two-component regulatory system</keyword>
<sequence length="472" mass="52461">MHVGSFKPFSRTTTHKPSVRRLLLAWLLGSFVVTWLMVIAFTYYLSTNKIERFFDEDMLDFGQAALNILSVATRDERLGRSADVTQQTIEASREAIKGLPLLHRGGVLAYTLWQNGEAVLSSANMPEGFTHAPDGFSSLKTANAQWRVLNMQQGEMNVWVGENISYRRHTINTLLIYALFPLLPAFPLLALMIWFSVSRGLSPLQAMQEEVHKRSDRNLEPIALARVPVEVHGLVGELNLLLERLRNALEAERRLTGDAAHEIRTPLAALRTHVQVVLRSTDPQFQAHGLQQINRSVTRITTLMEQILLLARLDSDALIEEFYPVDLSTVAEAVEADLAVQAFDKRISLSLDQTPVRIIGIEVWLKILLRNLVSNAIRYTPAGGHVSVRVEHHDPHAVVSVMDDGPGITAEEEKAIFKRFYRGTAASGDGQGSGLGLPIVKRIIEVHKGTIVLSQGLHGRGLGVTVTLPKRI</sequence>
<dbReference type="CDD" id="cd00082">
    <property type="entry name" value="HisKA"/>
    <property type="match status" value="1"/>
</dbReference>
<dbReference type="Gene3D" id="3.30.565.10">
    <property type="entry name" value="Histidine kinase-like ATPase, C-terminal domain"/>
    <property type="match status" value="1"/>
</dbReference>
<keyword evidence="7" id="KW-0547">Nucleotide-binding</keyword>
<evidence type="ECO:0000313" key="16">
    <source>
        <dbReference type="EMBL" id="AXO88979.1"/>
    </source>
</evidence>
<dbReference type="InterPro" id="IPR004358">
    <property type="entry name" value="Sig_transdc_His_kin-like_C"/>
</dbReference>
<name>A0AAI8PBS6_9PSED</name>
<dbReference type="AlphaFoldDB" id="A0AAI8PBS6"/>
<dbReference type="PROSITE" id="PS50885">
    <property type="entry name" value="HAMP"/>
    <property type="match status" value="1"/>
</dbReference>
<evidence type="ECO:0000256" key="5">
    <source>
        <dbReference type="ARBA" id="ARBA00022679"/>
    </source>
</evidence>
<keyword evidence="9" id="KW-0067">ATP-binding</keyword>
<comment type="catalytic activity">
    <reaction evidence="1">
        <text>ATP + protein L-histidine = ADP + protein N-phospho-L-histidine.</text>
        <dbReference type="EC" id="2.7.13.3"/>
    </reaction>
</comment>
<keyword evidence="17" id="KW-1185">Reference proteome</keyword>
<evidence type="ECO:0000259" key="15">
    <source>
        <dbReference type="PROSITE" id="PS50885"/>
    </source>
</evidence>
<dbReference type="SUPFAM" id="SSF55874">
    <property type="entry name" value="ATPase domain of HSP90 chaperone/DNA topoisomerase II/histidine kinase"/>
    <property type="match status" value="1"/>
</dbReference>
<evidence type="ECO:0000256" key="9">
    <source>
        <dbReference type="ARBA" id="ARBA00022840"/>
    </source>
</evidence>
<keyword evidence="4" id="KW-0597">Phosphoprotein</keyword>
<protein>
    <recommendedName>
        <fullName evidence="3">histidine kinase</fullName>
        <ecNumber evidence="3">2.7.13.3</ecNumber>
    </recommendedName>
</protein>
<keyword evidence="8 16" id="KW-0418">Kinase</keyword>
<keyword evidence="10 13" id="KW-1133">Transmembrane helix</keyword>
<dbReference type="InterPro" id="IPR003661">
    <property type="entry name" value="HisK_dim/P_dom"/>
</dbReference>
<feature type="domain" description="HAMP" evidence="15">
    <location>
        <begin position="198"/>
        <end position="250"/>
    </location>
</feature>
<feature type="domain" description="Histidine kinase" evidence="14">
    <location>
        <begin position="258"/>
        <end position="472"/>
    </location>
</feature>
<evidence type="ECO:0000256" key="2">
    <source>
        <dbReference type="ARBA" id="ARBA00004141"/>
    </source>
</evidence>
<evidence type="ECO:0000256" key="4">
    <source>
        <dbReference type="ARBA" id="ARBA00022553"/>
    </source>
</evidence>
<proteinExistence type="predicted"/>
<evidence type="ECO:0000256" key="12">
    <source>
        <dbReference type="ARBA" id="ARBA00023136"/>
    </source>
</evidence>
<dbReference type="Proteomes" id="UP000258127">
    <property type="component" value="Chromosome"/>
</dbReference>
<dbReference type="PANTHER" id="PTHR45436">
    <property type="entry name" value="SENSOR HISTIDINE KINASE YKOH"/>
    <property type="match status" value="1"/>
</dbReference>
<dbReference type="InterPro" id="IPR003594">
    <property type="entry name" value="HATPase_dom"/>
</dbReference>
<reference evidence="16 17" key="1">
    <citation type="submission" date="2018-08" db="EMBL/GenBank/DDBJ databases">
        <authorList>
            <person name="Lee Y."/>
            <person name="Kakembo D."/>
        </authorList>
    </citation>
    <scope>NUCLEOTIDE SEQUENCE [LARGE SCALE GENOMIC DNA]</scope>
    <source>
        <strain evidence="16 17">JBCS1880</strain>
    </source>
</reference>
<dbReference type="Pfam" id="PF00512">
    <property type="entry name" value="HisKA"/>
    <property type="match status" value="1"/>
</dbReference>
<comment type="subcellular location">
    <subcellularLocation>
        <location evidence="2">Membrane</location>
        <topology evidence="2">Multi-pass membrane protein</topology>
    </subcellularLocation>
</comment>
<dbReference type="EMBL" id="CP031641">
    <property type="protein sequence ID" value="AXO88979.1"/>
    <property type="molecule type" value="Genomic_DNA"/>
</dbReference>
<dbReference type="GO" id="GO:0005524">
    <property type="term" value="F:ATP binding"/>
    <property type="evidence" value="ECO:0007669"/>
    <property type="project" value="UniProtKB-KW"/>
</dbReference>
<evidence type="ECO:0000256" key="8">
    <source>
        <dbReference type="ARBA" id="ARBA00022777"/>
    </source>
</evidence>
<keyword evidence="6 13" id="KW-0812">Transmembrane</keyword>
<gene>
    <name evidence="16" type="ORF">DZC75_13570</name>
</gene>
<evidence type="ECO:0000259" key="14">
    <source>
        <dbReference type="PROSITE" id="PS50109"/>
    </source>
</evidence>
<dbReference type="SUPFAM" id="SSF47384">
    <property type="entry name" value="Homodimeric domain of signal transducing histidine kinase"/>
    <property type="match status" value="1"/>
</dbReference>
<dbReference type="InterPro" id="IPR036890">
    <property type="entry name" value="HATPase_C_sf"/>
</dbReference>
<evidence type="ECO:0000256" key="7">
    <source>
        <dbReference type="ARBA" id="ARBA00022741"/>
    </source>
</evidence>
<dbReference type="PRINTS" id="PR00344">
    <property type="entry name" value="BCTRLSENSOR"/>
</dbReference>
<dbReference type="InterPro" id="IPR003660">
    <property type="entry name" value="HAMP_dom"/>
</dbReference>
<accession>A0AAI8PBS6</accession>
<dbReference type="PROSITE" id="PS50109">
    <property type="entry name" value="HIS_KIN"/>
    <property type="match status" value="1"/>
</dbReference>
<keyword evidence="5" id="KW-0808">Transferase</keyword>
<dbReference type="InterPro" id="IPR005467">
    <property type="entry name" value="His_kinase_dom"/>
</dbReference>
<dbReference type="Pfam" id="PF02518">
    <property type="entry name" value="HATPase_c"/>
    <property type="match status" value="1"/>
</dbReference>
<dbReference type="EC" id="2.7.13.3" evidence="3"/>
<dbReference type="Gene3D" id="1.10.287.130">
    <property type="match status" value="1"/>
</dbReference>
<dbReference type="GO" id="GO:0000155">
    <property type="term" value="F:phosphorelay sensor kinase activity"/>
    <property type="evidence" value="ECO:0007669"/>
    <property type="project" value="InterPro"/>
</dbReference>
<evidence type="ECO:0000256" key="1">
    <source>
        <dbReference type="ARBA" id="ARBA00000085"/>
    </source>
</evidence>
<feature type="transmembrane region" description="Helical" evidence="13">
    <location>
        <begin position="23"/>
        <end position="45"/>
    </location>
</feature>
<keyword evidence="12 13" id="KW-0472">Membrane</keyword>
<dbReference type="InterPro" id="IPR050428">
    <property type="entry name" value="TCS_sensor_his_kinase"/>
</dbReference>
<evidence type="ECO:0000256" key="6">
    <source>
        <dbReference type="ARBA" id="ARBA00022692"/>
    </source>
</evidence>
<evidence type="ECO:0000313" key="17">
    <source>
        <dbReference type="Proteomes" id="UP000258127"/>
    </source>
</evidence>
<dbReference type="SMART" id="SM00388">
    <property type="entry name" value="HisKA"/>
    <property type="match status" value="1"/>
</dbReference>
<evidence type="ECO:0000256" key="3">
    <source>
        <dbReference type="ARBA" id="ARBA00012438"/>
    </source>
</evidence>
<dbReference type="GO" id="GO:0005886">
    <property type="term" value="C:plasma membrane"/>
    <property type="evidence" value="ECO:0007669"/>
    <property type="project" value="TreeGrafter"/>
</dbReference>